<name>W8RLV7_9ARCH</name>
<reference evidence="1" key="1">
    <citation type="journal article" date="2014" name="ISME J.">
        <title>Genetic and functional properties of uncultivated MCG archaea assessed by metagenome and gene expression analyses.</title>
        <authorList>
            <person name="Meng J."/>
            <person name="Xu J."/>
            <person name="Qin D."/>
            <person name="He Y."/>
            <person name="Xiao X."/>
            <person name="Wang F."/>
        </authorList>
    </citation>
    <scope>NUCLEOTIDE SEQUENCE</scope>
</reference>
<dbReference type="EMBL" id="KF439060">
    <property type="protein sequence ID" value="AHM02020.1"/>
    <property type="molecule type" value="Genomic_DNA"/>
</dbReference>
<evidence type="ECO:0000313" key="1">
    <source>
        <dbReference type="EMBL" id="AHM02020.1"/>
    </source>
</evidence>
<accession>W8RLV7</accession>
<dbReference type="AlphaFoldDB" id="W8RLV7"/>
<organism evidence="1">
    <name type="scientific">uncultured miscellaneous Crenarchaeota group</name>
    <dbReference type="NCBI Taxonomy" id="1368239"/>
    <lineage>
        <taxon>Archaea</taxon>
        <taxon>Candidatus Bathyarchaeota</taxon>
        <taxon>environmental samples</taxon>
    </lineage>
</organism>
<dbReference type="InterPro" id="IPR009563">
    <property type="entry name" value="SSSCA1"/>
</dbReference>
<sequence>MMADLLRQGATLTEHSCPACSSPLFKLRSGDLWCASCQKRVIIVKEGEPEPEATDPTFFSSLEATILAKIQEIEKELREEKDAEKLQNLGTILSTLLKNLEKIRKMKKAS</sequence>
<protein>
    <recommendedName>
        <fullName evidence="2">Sjogrens syndrome scleroderma autoantigen 1</fullName>
    </recommendedName>
</protein>
<dbReference type="Pfam" id="PF06677">
    <property type="entry name" value="Auto_anti-p27"/>
    <property type="match status" value="1"/>
</dbReference>
<evidence type="ECO:0008006" key="2">
    <source>
        <dbReference type="Google" id="ProtNLM"/>
    </source>
</evidence>
<proteinExistence type="predicted"/>